<evidence type="ECO:0000313" key="2">
    <source>
        <dbReference type="EMBL" id="MFH5231905.1"/>
    </source>
</evidence>
<protein>
    <recommendedName>
        <fullName evidence="1">DNA-binding phage zinc finger domain-containing protein</fullName>
    </recommendedName>
</protein>
<evidence type="ECO:0000259" key="1">
    <source>
        <dbReference type="Pfam" id="PF24623"/>
    </source>
</evidence>
<reference evidence="4 5" key="1">
    <citation type="submission" date="2024-10" db="EMBL/GenBank/DDBJ databases">
        <authorList>
            <person name="Riesco R."/>
        </authorList>
    </citation>
    <scope>NUCLEOTIDE SEQUENCE [LARGE SCALE GENOMIC DNA]</scope>
    <source>
        <strain evidence="3 4">NCIMB 15448</strain>
        <strain evidence="2 5">NCIMB 15450</strain>
    </source>
</reference>
<evidence type="ECO:0000313" key="4">
    <source>
        <dbReference type="Proteomes" id="UP001609176"/>
    </source>
</evidence>
<name>A0ABW7KJN5_9NOCA</name>
<gene>
    <name evidence="3" type="ORF">ACHIPV_10235</name>
    <name evidence="2" type="ORF">ACHIRB_25530</name>
</gene>
<evidence type="ECO:0000313" key="5">
    <source>
        <dbReference type="Proteomes" id="UP001609219"/>
    </source>
</evidence>
<proteinExistence type="predicted"/>
<feature type="domain" description="DNA-binding phage zinc finger" evidence="1">
    <location>
        <begin position="12"/>
        <end position="57"/>
    </location>
</feature>
<dbReference type="Proteomes" id="UP001609176">
    <property type="component" value="Unassembled WGS sequence"/>
</dbReference>
<dbReference type="EMBL" id="JBIMSP010000012">
    <property type="protein sequence ID" value="MFH5242260.1"/>
    <property type="molecule type" value="Genomic_DNA"/>
</dbReference>
<comment type="caution">
    <text evidence="3">The sequence shown here is derived from an EMBL/GenBank/DDBJ whole genome shotgun (WGS) entry which is preliminary data.</text>
</comment>
<dbReference type="Pfam" id="PF24623">
    <property type="entry name" value="Phage_zn_bind_8"/>
    <property type="match status" value="1"/>
</dbReference>
<dbReference type="Proteomes" id="UP001609219">
    <property type="component" value="Unassembled WGS sequence"/>
</dbReference>
<dbReference type="InterPro" id="IPR056911">
    <property type="entry name" value="Phage_Znf_bind_put"/>
</dbReference>
<dbReference type="RefSeq" id="WP_395124269.1">
    <property type="nucleotide sequence ID" value="NZ_JBIMSN010000126.1"/>
</dbReference>
<dbReference type="EMBL" id="JBIMSN010000126">
    <property type="protein sequence ID" value="MFH5231905.1"/>
    <property type="molecule type" value="Genomic_DNA"/>
</dbReference>
<keyword evidence="5" id="KW-1185">Reference proteome</keyword>
<organism evidence="3 4">
    <name type="scientific">Antrihabitans spumae</name>
    <dbReference type="NCBI Taxonomy" id="3373370"/>
    <lineage>
        <taxon>Bacteria</taxon>
        <taxon>Bacillati</taxon>
        <taxon>Actinomycetota</taxon>
        <taxon>Actinomycetes</taxon>
        <taxon>Mycobacteriales</taxon>
        <taxon>Nocardiaceae</taxon>
        <taxon>Antrihabitans</taxon>
    </lineage>
</organism>
<accession>A0ABW7KJN5</accession>
<evidence type="ECO:0000313" key="3">
    <source>
        <dbReference type="EMBL" id="MFH5242260.1"/>
    </source>
</evidence>
<sequence>MRSQNSHAVRNDANTIMCPQCHAAPGDVCFRRGSAGERIELVGPPAHHGRLEAALKLRELPFEEVEKP</sequence>